<dbReference type="Gene3D" id="2.170.130.10">
    <property type="entry name" value="TonB-dependent receptor, plug domain"/>
    <property type="match status" value="1"/>
</dbReference>
<evidence type="ECO:0000256" key="4">
    <source>
        <dbReference type="ARBA" id="ARBA00022692"/>
    </source>
</evidence>
<evidence type="ECO:0000256" key="1">
    <source>
        <dbReference type="ARBA" id="ARBA00004571"/>
    </source>
</evidence>
<feature type="signal peptide" evidence="9">
    <location>
        <begin position="1"/>
        <end position="24"/>
    </location>
</feature>
<dbReference type="InterPro" id="IPR012910">
    <property type="entry name" value="Plug_dom"/>
</dbReference>
<dbReference type="GO" id="GO:0044718">
    <property type="term" value="P:siderophore transmembrane transport"/>
    <property type="evidence" value="ECO:0007669"/>
    <property type="project" value="TreeGrafter"/>
</dbReference>
<dbReference type="Pfam" id="PF07715">
    <property type="entry name" value="Plug"/>
    <property type="match status" value="1"/>
</dbReference>
<keyword evidence="6 8" id="KW-0472">Membrane</keyword>
<sequence length="746" mass="81844">MARKTLVLSAAVVILSWRMMPSLAAAPSASGGDQLPAKTVQPLQVEVTIPSLRSDELPSLGATLVPWVHDGTRDSATDTARLLEALPGATVAAAGGVSGLPVLDGLADDQLHIQINGMDILSACANHMNPPLSTLSPAQVGRIVVYPTVVPVSVGGDAIGGSIEIHSPAPVFAAPGQKFLSTGRIGTFFQSNGSVRGANLSATAATPEFSLNYSGSVVQSGDYRAAKAFKAPANGIDGDVVGSSLYRAEYQSLTAAYHRDGQLVDVRLDYQNIPYQGFPNARMDMTKNQSIGINLHYLGKFRWGNWDVRLYNQHIQHSMNFLADKMRGAALGMPMDTDAVNNGLRSKLNLFLGSNDTLRLGAGYQHYRLNDWWPPASPMMGMMGPAIFWNIHDGRRDRYDLFSEWERHWNPQWTSLLGLRLDVVQMNSGDVQGYNAMMYGNPGNPASLPGRFNALDRRRVDANWDFTAMLSYTPSDQSKFSFGFSRKAQSPNLYERYAWSDNPMAMTMNGWFGDGNGYIGNPDLRPQIANTLSLSAAFHAPDPKVWQVQVTPYFTYIQNYIGATRCPVAQGGACTLANLNATSGFVYLQFTNQTARLWGIDLSGKVRLAQTRHAGDFHWESNAAYVRGDNLSLDVPLYHMMPAYLRTALVQEWGHWRNRIEAVLVTSKTRVDTVRNEPRTAGYGLLNLRTTYTSDRWQASLALENILNQFYQEPLGGVYLGQRPMLPGVPLPGPGRSVNASLSYSF</sequence>
<dbReference type="Pfam" id="PF00593">
    <property type="entry name" value="TonB_dep_Rec_b-barrel"/>
    <property type="match status" value="1"/>
</dbReference>
<evidence type="ECO:0000256" key="5">
    <source>
        <dbReference type="ARBA" id="ARBA00023077"/>
    </source>
</evidence>
<keyword evidence="4" id="KW-0812">Transmembrane</keyword>
<accession>A0A3M8R4Z6</accession>
<comment type="subcellular location">
    <subcellularLocation>
        <location evidence="1">Cell outer membrane</location>
        <topology evidence="1">Multi-pass membrane protein</topology>
    </subcellularLocation>
</comment>
<feature type="chain" id="PRO_5018091341" evidence="9">
    <location>
        <begin position="25"/>
        <end position="746"/>
    </location>
</feature>
<evidence type="ECO:0000256" key="2">
    <source>
        <dbReference type="ARBA" id="ARBA00022448"/>
    </source>
</evidence>
<dbReference type="GO" id="GO:0015344">
    <property type="term" value="F:siderophore uptake transmembrane transporter activity"/>
    <property type="evidence" value="ECO:0007669"/>
    <property type="project" value="TreeGrafter"/>
</dbReference>
<dbReference type="Gene3D" id="2.40.170.20">
    <property type="entry name" value="TonB-dependent receptor, beta-barrel domain"/>
    <property type="match status" value="1"/>
</dbReference>
<keyword evidence="9" id="KW-0732">Signal</keyword>
<keyword evidence="12" id="KW-0675">Receptor</keyword>
<dbReference type="PANTHER" id="PTHR30069:SF49">
    <property type="entry name" value="OUTER MEMBRANE PROTEIN C"/>
    <property type="match status" value="1"/>
</dbReference>
<evidence type="ECO:0000259" key="10">
    <source>
        <dbReference type="Pfam" id="PF00593"/>
    </source>
</evidence>
<dbReference type="InterPro" id="IPR039426">
    <property type="entry name" value="TonB-dep_rcpt-like"/>
</dbReference>
<organism evidence="12">
    <name type="scientific">Acidithiobacillus sulfuriphilus</name>
    <dbReference type="NCBI Taxonomy" id="1867749"/>
    <lineage>
        <taxon>Bacteria</taxon>
        <taxon>Pseudomonadati</taxon>
        <taxon>Pseudomonadota</taxon>
        <taxon>Acidithiobacillia</taxon>
        <taxon>Acidithiobacillales</taxon>
        <taxon>Acidithiobacillaceae</taxon>
        <taxon>Acidithiobacillus</taxon>
    </lineage>
</organism>
<feature type="domain" description="TonB-dependent receptor-like beta-barrel" evidence="10">
    <location>
        <begin position="249"/>
        <end position="706"/>
    </location>
</feature>
<proteinExistence type="inferred from homology"/>
<evidence type="ECO:0000259" key="11">
    <source>
        <dbReference type="Pfam" id="PF07715"/>
    </source>
</evidence>
<keyword evidence="5 8" id="KW-0798">TonB box</keyword>
<feature type="domain" description="TonB-dependent receptor plug" evidence="11">
    <location>
        <begin position="75"/>
        <end position="161"/>
    </location>
</feature>
<comment type="caution">
    <text evidence="12">The sequence shown here is derived from an EMBL/GenBank/DDBJ whole genome shotgun (WGS) entry which is preliminary data.</text>
</comment>
<dbReference type="InterPro" id="IPR000531">
    <property type="entry name" value="Beta-barrel_TonB"/>
</dbReference>
<name>A0A3M8R4Z6_9PROT</name>
<evidence type="ECO:0000313" key="12">
    <source>
        <dbReference type="EMBL" id="RNF61610.1"/>
    </source>
</evidence>
<evidence type="ECO:0000256" key="8">
    <source>
        <dbReference type="RuleBase" id="RU003357"/>
    </source>
</evidence>
<comment type="similarity">
    <text evidence="8">Belongs to the TonB-dependent receptor family.</text>
</comment>
<dbReference type="EMBL" id="RIZI01000168">
    <property type="protein sequence ID" value="RNF61610.1"/>
    <property type="molecule type" value="Genomic_DNA"/>
</dbReference>
<keyword evidence="2" id="KW-0813">Transport</keyword>
<dbReference type="AlphaFoldDB" id="A0A3M8R4Z6"/>
<dbReference type="SUPFAM" id="SSF56935">
    <property type="entry name" value="Porins"/>
    <property type="match status" value="1"/>
</dbReference>
<evidence type="ECO:0000256" key="6">
    <source>
        <dbReference type="ARBA" id="ARBA00023136"/>
    </source>
</evidence>
<evidence type="ECO:0000256" key="9">
    <source>
        <dbReference type="SAM" id="SignalP"/>
    </source>
</evidence>
<evidence type="ECO:0000256" key="3">
    <source>
        <dbReference type="ARBA" id="ARBA00022452"/>
    </source>
</evidence>
<dbReference type="InterPro" id="IPR037066">
    <property type="entry name" value="Plug_dom_sf"/>
</dbReference>
<gene>
    <name evidence="12" type="ORF">EC580_08250</name>
</gene>
<dbReference type="RefSeq" id="WP_123103980.1">
    <property type="nucleotide sequence ID" value="NZ_CP127527.1"/>
</dbReference>
<dbReference type="OrthoDB" id="5332150at2"/>
<protein>
    <submittedName>
        <fullName evidence="12">TonB-dependent receptor</fullName>
    </submittedName>
</protein>
<dbReference type="GO" id="GO:0009279">
    <property type="term" value="C:cell outer membrane"/>
    <property type="evidence" value="ECO:0007669"/>
    <property type="project" value="UniProtKB-SubCell"/>
</dbReference>
<keyword evidence="3" id="KW-1134">Transmembrane beta strand</keyword>
<keyword evidence="7" id="KW-0998">Cell outer membrane</keyword>
<evidence type="ECO:0000256" key="7">
    <source>
        <dbReference type="ARBA" id="ARBA00023237"/>
    </source>
</evidence>
<reference evidence="12" key="1">
    <citation type="submission" date="2018-10" db="EMBL/GenBank/DDBJ databases">
        <title>Acidithiobacillus sulfuriphilus sp. nov.: an extremely acidophilic sulfur-oxidizing chemolithotroph isolated from a neutral pH environment.</title>
        <authorList>
            <person name="Falagan C."/>
            <person name="Moya-Beltran A."/>
            <person name="Quatrini R."/>
            <person name="Johnson D.B."/>
        </authorList>
    </citation>
    <scope>NUCLEOTIDE SEQUENCE [LARGE SCALE GENOMIC DNA]</scope>
    <source>
        <strain evidence="12">CJ-2</strain>
    </source>
</reference>
<dbReference type="InterPro" id="IPR036942">
    <property type="entry name" value="Beta-barrel_TonB_sf"/>
</dbReference>
<dbReference type="PANTHER" id="PTHR30069">
    <property type="entry name" value="TONB-DEPENDENT OUTER MEMBRANE RECEPTOR"/>
    <property type="match status" value="1"/>
</dbReference>